<feature type="compositionally biased region" description="Low complexity" evidence="1">
    <location>
        <begin position="144"/>
        <end position="158"/>
    </location>
</feature>
<dbReference type="GO" id="GO:0003729">
    <property type="term" value="F:mRNA binding"/>
    <property type="evidence" value="ECO:0007669"/>
    <property type="project" value="TreeGrafter"/>
</dbReference>
<evidence type="ECO:0000313" key="4">
    <source>
        <dbReference type="Proteomes" id="UP000800235"/>
    </source>
</evidence>
<evidence type="ECO:0000313" key="3">
    <source>
        <dbReference type="EMBL" id="KAF2431982.1"/>
    </source>
</evidence>
<dbReference type="GO" id="GO:0001732">
    <property type="term" value="P:formation of cytoplasmic translation initiation complex"/>
    <property type="evidence" value="ECO:0007669"/>
    <property type="project" value="TreeGrafter"/>
</dbReference>
<accession>A0A9P4NUK3</accession>
<feature type="compositionally biased region" description="Basic and acidic residues" evidence="1">
    <location>
        <begin position="257"/>
        <end position="266"/>
    </location>
</feature>
<feature type="region of interest" description="Disordered" evidence="1">
    <location>
        <begin position="121"/>
        <end position="539"/>
    </location>
</feature>
<feature type="region of interest" description="Disordered" evidence="1">
    <location>
        <begin position="1"/>
        <end position="26"/>
    </location>
</feature>
<feature type="compositionally biased region" description="Low complexity" evidence="1">
    <location>
        <begin position="454"/>
        <end position="464"/>
    </location>
</feature>
<feature type="compositionally biased region" description="Pro residues" evidence="1">
    <location>
        <begin position="218"/>
        <end position="230"/>
    </location>
</feature>
<feature type="transmembrane region" description="Helical" evidence="2">
    <location>
        <begin position="95"/>
        <end position="114"/>
    </location>
</feature>
<dbReference type="GO" id="GO:0003743">
    <property type="term" value="F:translation initiation factor activity"/>
    <property type="evidence" value="ECO:0007669"/>
    <property type="project" value="TreeGrafter"/>
</dbReference>
<name>A0A9P4NUK3_9PEZI</name>
<dbReference type="Proteomes" id="UP000800235">
    <property type="component" value="Unassembled WGS sequence"/>
</dbReference>
<feature type="compositionally biased region" description="Low complexity" evidence="1">
    <location>
        <begin position="500"/>
        <end position="515"/>
    </location>
</feature>
<feature type="compositionally biased region" description="Basic and acidic residues" evidence="1">
    <location>
        <begin position="278"/>
        <end position="428"/>
    </location>
</feature>
<sequence length="684" mass="74012">MDGAAPPPPPPPPHGSPPPHGFNTKSSSGLPPGNYDIFIIPPHASGGGFLYLPSLRPNTNSFIAGAVAAFSCCYLYSVVAPTCKAVLHNVSQSGNGPAMVIFMAIVGAGAWYMGRMGHAPAPHSGGPTGGTHQAPPPQNGYPRGGPAPQQPSGAGYQGTPQGNASGSWGAPPPQQPSGAGFQGTPQGGNSWGAPPPQQANGAGFQGTPRGGSDWGGPSPQPQPQPGPAPGPQFGGTYGHQQHSQGPRTEPYGAAPRSESDTSERPKPRTRAYSNGSERWAKAKEETRKAAEAEKRQAELKKRQEEAERRKKEAERLAKAEADKAEWTKRLNREREAKEREAREKAAKERLEAKAKEEREEKERREAQEREEKERREAQEKAAREQWEAQEKAAKEQREAQEKAAKEAAEREARLQAARERIEKAKSERSVPTFGKGERTNPYDVDNNSNTPTPAAVAAQEAASRAAERKAYERPSAQSYVGTSTDQSHRPYDKPRPQRHGGSASSYYGSVYSESYAPSHSTARTSPPPSQRGPYSNKDPDKVQIVGVFKFSDSFPGKAEMSLVAGQAPWSDGIVLRLSTEALFVDDDVRGQGLREWDVKAWKISKIETTANPKNGLHILQFHTKDAAKTRYVYVLSESEHWKVDAGIKRLKTSPIVQQGLAHNIPLGNLSPNEANKLLQLVGLP</sequence>
<keyword evidence="2" id="KW-1133">Transmembrane helix</keyword>
<keyword evidence="4" id="KW-1185">Reference proteome</keyword>
<feature type="compositionally biased region" description="Pro residues" evidence="1">
    <location>
        <begin position="1"/>
        <end position="20"/>
    </location>
</feature>
<dbReference type="AlphaFoldDB" id="A0A9P4NUK3"/>
<dbReference type="InterPro" id="IPR027512">
    <property type="entry name" value="EIF3A"/>
</dbReference>
<organism evidence="3 4">
    <name type="scientific">Tothia fuscella</name>
    <dbReference type="NCBI Taxonomy" id="1048955"/>
    <lineage>
        <taxon>Eukaryota</taxon>
        <taxon>Fungi</taxon>
        <taxon>Dikarya</taxon>
        <taxon>Ascomycota</taxon>
        <taxon>Pezizomycotina</taxon>
        <taxon>Dothideomycetes</taxon>
        <taxon>Pleosporomycetidae</taxon>
        <taxon>Venturiales</taxon>
        <taxon>Cylindrosympodiaceae</taxon>
        <taxon>Tothia</taxon>
    </lineage>
</organism>
<reference evidence="3" key="1">
    <citation type="journal article" date="2020" name="Stud. Mycol.">
        <title>101 Dothideomycetes genomes: a test case for predicting lifestyles and emergence of pathogens.</title>
        <authorList>
            <person name="Haridas S."/>
            <person name="Albert R."/>
            <person name="Binder M."/>
            <person name="Bloem J."/>
            <person name="Labutti K."/>
            <person name="Salamov A."/>
            <person name="Andreopoulos B."/>
            <person name="Baker S."/>
            <person name="Barry K."/>
            <person name="Bills G."/>
            <person name="Bluhm B."/>
            <person name="Cannon C."/>
            <person name="Castanera R."/>
            <person name="Culley D."/>
            <person name="Daum C."/>
            <person name="Ezra D."/>
            <person name="Gonzalez J."/>
            <person name="Henrissat B."/>
            <person name="Kuo A."/>
            <person name="Liang C."/>
            <person name="Lipzen A."/>
            <person name="Lutzoni F."/>
            <person name="Magnuson J."/>
            <person name="Mondo S."/>
            <person name="Nolan M."/>
            <person name="Ohm R."/>
            <person name="Pangilinan J."/>
            <person name="Park H.-J."/>
            <person name="Ramirez L."/>
            <person name="Alfaro M."/>
            <person name="Sun H."/>
            <person name="Tritt A."/>
            <person name="Yoshinaga Y."/>
            <person name="Zwiers L.-H."/>
            <person name="Turgeon B."/>
            <person name="Goodwin S."/>
            <person name="Spatafora J."/>
            <person name="Crous P."/>
            <person name="Grigoriev I."/>
        </authorList>
    </citation>
    <scope>NUCLEOTIDE SEQUENCE</scope>
    <source>
        <strain evidence="3">CBS 130266</strain>
    </source>
</reference>
<proteinExistence type="predicted"/>
<gene>
    <name evidence="3" type="ORF">EJ08DRAFT_711846</name>
</gene>
<dbReference type="OrthoDB" id="5421842at2759"/>
<dbReference type="GO" id="GO:0071540">
    <property type="term" value="C:eukaryotic translation initiation factor 3 complex, eIF3e"/>
    <property type="evidence" value="ECO:0007669"/>
    <property type="project" value="TreeGrafter"/>
</dbReference>
<keyword evidence="2" id="KW-0472">Membrane</keyword>
<dbReference type="GO" id="GO:0043614">
    <property type="term" value="C:multi-eIF complex"/>
    <property type="evidence" value="ECO:0007669"/>
    <property type="project" value="TreeGrafter"/>
</dbReference>
<dbReference type="CDD" id="cd06503">
    <property type="entry name" value="ATP-synt_Fo_b"/>
    <property type="match status" value="1"/>
</dbReference>
<feature type="transmembrane region" description="Helical" evidence="2">
    <location>
        <begin position="62"/>
        <end position="83"/>
    </location>
</feature>
<dbReference type="PANTHER" id="PTHR14005:SF0">
    <property type="entry name" value="EUKARYOTIC TRANSLATION INITIATION FACTOR 3 SUBUNIT A"/>
    <property type="match status" value="1"/>
</dbReference>
<dbReference type="GO" id="GO:0071541">
    <property type="term" value="C:eukaryotic translation initiation factor 3 complex, eIF3m"/>
    <property type="evidence" value="ECO:0007669"/>
    <property type="project" value="TreeGrafter"/>
</dbReference>
<evidence type="ECO:0000256" key="2">
    <source>
        <dbReference type="SAM" id="Phobius"/>
    </source>
</evidence>
<protein>
    <submittedName>
        <fullName evidence="3">Uncharacterized protein</fullName>
    </submittedName>
</protein>
<keyword evidence="2" id="KW-0812">Transmembrane</keyword>
<dbReference type="PANTHER" id="PTHR14005">
    <property type="entry name" value="EUKARYOTIC TRANSLATION INITIATION FACTOR 3, THETA SUBUNIT"/>
    <property type="match status" value="1"/>
</dbReference>
<dbReference type="GO" id="GO:0002188">
    <property type="term" value="P:translation reinitiation"/>
    <property type="evidence" value="ECO:0007669"/>
    <property type="project" value="TreeGrafter"/>
</dbReference>
<feature type="compositionally biased region" description="Polar residues" evidence="1">
    <location>
        <begin position="475"/>
        <end position="485"/>
    </location>
</feature>
<dbReference type="EMBL" id="MU007028">
    <property type="protein sequence ID" value="KAF2431982.1"/>
    <property type="molecule type" value="Genomic_DNA"/>
</dbReference>
<comment type="caution">
    <text evidence="3">The sequence shown here is derived from an EMBL/GenBank/DDBJ whole genome shotgun (WGS) entry which is preliminary data.</text>
</comment>
<evidence type="ECO:0000256" key="1">
    <source>
        <dbReference type="SAM" id="MobiDB-lite"/>
    </source>
</evidence>
<feature type="compositionally biased region" description="Basic and acidic residues" evidence="1">
    <location>
        <begin position="486"/>
        <end position="495"/>
    </location>
</feature>